<evidence type="ECO:0000313" key="1">
    <source>
        <dbReference type="EMBL" id="KAK9695959.1"/>
    </source>
</evidence>
<proteinExistence type="predicted"/>
<keyword evidence="2" id="KW-1185">Reference proteome</keyword>
<accession>A0ABR2VRV3</accession>
<gene>
    <name evidence="1" type="primary">UTP20_2</name>
    <name evidence="1" type="ORF">K7432_012713</name>
</gene>
<name>A0ABR2VRV3_9FUNG</name>
<comment type="caution">
    <text evidence="1">The sequence shown here is derived from an EMBL/GenBank/DDBJ whole genome shotgun (WGS) entry which is preliminary data.</text>
</comment>
<evidence type="ECO:0000313" key="2">
    <source>
        <dbReference type="Proteomes" id="UP001479436"/>
    </source>
</evidence>
<dbReference type="InterPro" id="IPR016024">
    <property type="entry name" value="ARM-type_fold"/>
</dbReference>
<reference evidence="1 2" key="1">
    <citation type="submission" date="2023-04" db="EMBL/GenBank/DDBJ databases">
        <title>Genome of Basidiobolus ranarum AG-B5.</title>
        <authorList>
            <person name="Stajich J.E."/>
            <person name="Carter-House D."/>
            <person name="Gryganskyi A."/>
        </authorList>
    </citation>
    <scope>NUCLEOTIDE SEQUENCE [LARGE SCALE GENOMIC DNA]</scope>
    <source>
        <strain evidence="1 2">AG-B5</strain>
    </source>
</reference>
<dbReference type="SUPFAM" id="SSF48371">
    <property type="entry name" value="ARM repeat"/>
    <property type="match status" value="1"/>
</dbReference>
<dbReference type="EMBL" id="JASJQH010008018">
    <property type="protein sequence ID" value="KAK9695959.1"/>
    <property type="molecule type" value="Genomic_DNA"/>
</dbReference>
<dbReference type="Proteomes" id="UP001479436">
    <property type="component" value="Unassembled WGS sequence"/>
</dbReference>
<dbReference type="PANTHER" id="PTHR17695">
    <property type="entry name" value="SMALL SUBUNIT PROCESSOME COMPONENT 20 HOMOLOG"/>
    <property type="match status" value="1"/>
</dbReference>
<dbReference type="InterPro" id="IPR052575">
    <property type="entry name" value="SSU_processome_comp_20"/>
</dbReference>
<protein>
    <submittedName>
        <fullName evidence="1">U3 snoRNP protein</fullName>
    </submittedName>
</protein>
<organism evidence="1 2">
    <name type="scientific">Basidiobolus ranarum</name>
    <dbReference type="NCBI Taxonomy" id="34480"/>
    <lineage>
        <taxon>Eukaryota</taxon>
        <taxon>Fungi</taxon>
        <taxon>Fungi incertae sedis</taxon>
        <taxon>Zoopagomycota</taxon>
        <taxon>Entomophthoromycotina</taxon>
        <taxon>Basidiobolomycetes</taxon>
        <taxon>Basidiobolales</taxon>
        <taxon>Basidiobolaceae</taxon>
        <taxon>Basidiobolus</taxon>
    </lineage>
</organism>
<sequence>MVKDNIIVKELNTGEGENRWKYQPFKSRVEKLHIDIVHRVRPVTEEPEDADTFFNEALQSWKELNCTTNFAEFYVKVEKHTQSLAQLLYHKENVIDILEEHLKVEDSLALEPLLNLVTMLAKDLQEEFFPYYERMLACIIPLVKHKDVNILEWSFNAIAYLFKYLSKQLVVDLRPTFR</sequence>
<dbReference type="PANTHER" id="PTHR17695:SF11">
    <property type="entry name" value="SMALL SUBUNIT PROCESSOME COMPONENT 20 HOMOLOG"/>
    <property type="match status" value="1"/>
</dbReference>